<sequence length="499" mass="53984">MWLEVTLKSSAGEIELSTVGGASGVFLLDGVRGFGLPEREIESTPLPAVHGSVFRSTRFGESEMMLPVAFRDTDQSQVSVRVREFERVLVPASSEPVELIVRAPELGTVRRRWCYYVDGLQGGLGGQDSHVWWRHCAVKLLALDPLWFGVTRVQEQRVAAARKAFITGADPRVQRVNLAENPTFSSFHNVVLYRGQSHTRSLTDTEGIDGGSGLILTAKAAGSGGISTGLRSTSTLPPASLFAGRVMVRASAPMSVEARFSRQDTPASEWAYLGTPAVVEAPAGEWVAVEARTDAAHTLHKVSLDLNVTSPDGGPMPIGESITVSQLIIEAGTETGEFFSGDTPDTSDPDYRWEGAPGRTPSVADGRGASHAYPFFPVMLSDSTVQGAQVINIQGDAEAWPVWEVTGPGEDLLIQNDDTGERIFIRGQFGEKVTITTRPQEQDVTSGSAMDGSLWERVSEDSTFFPLKPGINRIRMSMVNGKPESTVTLKYVEQWLAGF</sequence>
<dbReference type="Pfam" id="PF22768">
    <property type="entry name" value="SPP1_Dit"/>
    <property type="match status" value="1"/>
</dbReference>
<evidence type="ECO:0000313" key="2">
    <source>
        <dbReference type="EMBL" id="MFB9776110.1"/>
    </source>
</evidence>
<keyword evidence="3" id="KW-1185">Reference proteome</keyword>
<evidence type="ECO:0000313" key="3">
    <source>
        <dbReference type="Proteomes" id="UP001589707"/>
    </source>
</evidence>
<organism evidence="2 3">
    <name type="scientific">Brevibacterium otitidis</name>
    <dbReference type="NCBI Taxonomy" id="53364"/>
    <lineage>
        <taxon>Bacteria</taxon>
        <taxon>Bacillati</taxon>
        <taxon>Actinomycetota</taxon>
        <taxon>Actinomycetes</taxon>
        <taxon>Micrococcales</taxon>
        <taxon>Brevibacteriaceae</taxon>
        <taxon>Brevibacterium</taxon>
    </lineage>
</organism>
<reference evidence="2 3" key="1">
    <citation type="submission" date="2024-09" db="EMBL/GenBank/DDBJ databases">
        <authorList>
            <person name="Sun Q."/>
            <person name="Mori K."/>
        </authorList>
    </citation>
    <scope>NUCLEOTIDE SEQUENCE [LARGE SCALE GENOMIC DNA]</scope>
    <source>
        <strain evidence="2 3">JCM 11683</strain>
    </source>
</reference>
<dbReference type="Proteomes" id="UP001589707">
    <property type="component" value="Unassembled WGS sequence"/>
</dbReference>
<evidence type="ECO:0000259" key="1">
    <source>
        <dbReference type="Pfam" id="PF22768"/>
    </source>
</evidence>
<proteinExistence type="predicted"/>
<dbReference type="EMBL" id="JBHMAU010000046">
    <property type="protein sequence ID" value="MFB9776110.1"/>
    <property type="molecule type" value="Genomic_DNA"/>
</dbReference>
<feature type="domain" description="Siphovirus-type tail component C-terminal" evidence="1">
    <location>
        <begin position="394"/>
        <end position="495"/>
    </location>
</feature>
<comment type="caution">
    <text evidence="2">The sequence shown here is derived from an EMBL/GenBank/DDBJ whole genome shotgun (WGS) entry which is preliminary data.</text>
</comment>
<accession>A0ABV5X0Y6</accession>
<dbReference type="InterPro" id="IPR054738">
    <property type="entry name" value="Siphovirus-type_tail_C"/>
</dbReference>
<dbReference type="RefSeq" id="WP_376839788.1">
    <property type="nucleotide sequence ID" value="NZ_JBHMAU010000046.1"/>
</dbReference>
<gene>
    <name evidence="2" type="ORF">ACFFN1_06800</name>
</gene>
<protein>
    <recommendedName>
        <fullName evidence="1">Siphovirus-type tail component C-terminal domain-containing protein</fullName>
    </recommendedName>
</protein>
<name>A0ABV5X0Y6_9MICO</name>